<evidence type="ECO:0000259" key="3">
    <source>
        <dbReference type="PROSITE" id="PS50915"/>
    </source>
</evidence>
<sequence precursor="true">MLNSRAKLRNRQVSNRIRRSRLETLERRQLLAADIPDFVGDGQIGLVGTAQVSDTWETINLTQTFVNPVVIAGPPSQNDGSPATVRVRNVNSNSFEISVDEWDYLDGTHATETVSYLVVEGGTHRLTDGTRLVAGYLTDQTHTWTSFSTDDLFSSRPVLLSQIMTDNDAAAATTRANVSSNNDFQIRIQEEEAADDIHGAETVGFILIDSGVGSTGDQDFQAFITSPIITHQDFDRSINGAGFDTAPAFFANMQTINGTDPSTVGLTALSNTTATIFINEEQSGDTEVAHWSAEVVGGLAIEPGGIFASTTVVASDRFDALEAHILGTDTMTFAELKTWSNTFDNESGSLGNRINDFVAAVEVVELYETEKGPLFTSQGISSFDNDWPTSNDSRGLERAIFRVYQAIFDATNANLIREFPDVVDTVMFKSTQNFPGTVAPPTDPNAVYQVRIDGSLAAQFGSPGGYESNEARRMTGAYLAPGSIAEVIVPQALVNAGYKIRVGGHSWDLSNKNSANRLHRVSNQFNITSTVTQVANPMGGNIYIEVPVGADAGIVDVQFRNTVRAPFFSDRGFDETSASEWNTERAYPGAFTDIESEYSMWTVPSKWVRTMSHAQIMAIIEAHDAMIQTASVAAGRDADRTKAILYMIVDTQIRGTAFSIGYPQSNYGNFSSSTVKAPLTVANATAGNGDSVLLHEHGHAELLTMFNGEPEAQVHMLATAVGHKVEGRTLQRAFAGSMAFGNTFNHTTSDILNSWVVMDQFLSNQDMVRAQAAYRPRGHADYVEYVELFGWEAYENFHRTLNNEADGKDWSELGIIRTNHNANDRILRLSREAGVNVAPLFKLWGHSPSNRSQLDTAMANEGLEPSVGIYDRLIEARNSVPQTQAQWNAVDNKVRAYYFSGEPLWDTLRNTNNGNTGYEASAYNGVERRTAAVARIDAIIASYFPGGRPEVVDRNTTPNVVLFEGINFHGQTLELPEGRYANVDLDASLVRNNEASSISIPEGFVVTVYNFQFSDDQATYTSSTADLASFDNRTSSVVVTRATIDGLSVDIGGTIAGTQYDQLITNAGTLDGTLTVSLTDSFVPSAADTFTLVVSSTNLAGEFGNVESGQRITTVGGEGTFLVTYDASSSTVVLSDYAVVSVASTIVNRGLAYRGASAIYGEGMVDPNKSALHGPGAAASMANYTNYSQGINRVVVDIDNLPATTLTESDFQFRVGNTEDFGNSLAWTSTSPSAINVAALAGTTKRVTIDWPHQTIMNQWLEVTVKANANTGLTQDDVFYFGNQVGDVDGSTSPSKHVTVNAFDTLDVRFHQSPSSNSVGIDNIYDIDRNGSVNAFDTLDVRFSQMPSGGLMMITLPPAAAPEATAAAPEAAPPAASSVAVQNPNNALDVNGDGQVTALDALIGINFLGQTAASSELWGFSERQSSAFFYDVSGDGQVTALDSLQIINKLGRSSSQQAEMSAIDQQDSLSDRDDELDWVSDRTLQQDSIFDLALSTWNKKE</sequence>
<dbReference type="PROSITE" id="PS50915">
    <property type="entry name" value="CRYSTALLIN_BETA_GAMMA"/>
    <property type="match status" value="1"/>
</dbReference>
<accession>A0A5C6F798</accession>
<dbReference type="Proteomes" id="UP000318288">
    <property type="component" value="Unassembled WGS sequence"/>
</dbReference>
<dbReference type="PANTHER" id="PTHR15730">
    <property type="entry name" value="EXPERIMENTAL AUTOIMMUNE PROSTATITIS ANTIGEN 2-RELATED"/>
    <property type="match status" value="1"/>
</dbReference>
<dbReference type="GO" id="GO:0000272">
    <property type="term" value="P:polysaccharide catabolic process"/>
    <property type="evidence" value="ECO:0007669"/>
    <property type="project" value="InterPro"/>
</dbReference>
<name>A0A5C6F798_9BACT</name>
<reference evidence="5 6" key="1">
    <citation type="submission" date="2019-02" db="EMBL/GenBank/DDBJ databases">
        <title>Deep-cultivation of Planctomycetes and their phenomic and genomic characterization uncovers novel biology.</title>
        <authorList>
            <person name="Wiegand S."/>
            <person name="Jogler M."/>
            <person name="Boedeker C."/>
            <person name="Pinto D."/>
            <person name="Vollmers J."/>
            <person name="Rivas-Marin E."/>
            <person name="Kohn T."/>
            <person name="Peeters S.H."/>
            <person name="Heuer A."/>
            <person name="Rast P."/>
            <person name="Oberbeckmann S."/>
            <person name="Bunk B."/>
            <person name="Jeske O."/>
            <person name="Meyerdierks A."/>
            <person name="Storesund J.E."/>
            <person name="Kallscheuer N."/>
            <person name="Luecker S."/>
            <person name="Lage O.M."/>
            <person name="Pohl T."/>
            <person name="Merkel B.J."/>
            <person name="Hornburger P."/>
            <person name="Mueller R.-W."/>
            <person name="Bruemmer F."/>
            <person name="Labrenz M."/>
            <person name="Spormann A.M."/>
            <person name="Op Den Camp H."/>
            <person name="Overmann J."/>
            <person name="Amann R."/>
            <person name="Jetten M.S.M."/>
            <person name="Mascher T."/>
            <person name="Medema M.H."/>
            <person name="Devos D.P."/>
            <person name="Kaster A.-K."/>
            <person name="Ovreas L."/>
            <person name="Rohde M."/>
            <person name="Galperin M.Y."/>
            <person name="Jogler C."/>
        </authorList>
    </citation>
    <scope>NUCLEOTIDE SEQUENCE [LARGE SCALE GENOMIC DNA]</scope>
    <source>
        <strain evidence="5 6">Poly51</strain>
    </source>
</reference>
<comment type="caution">
    <text evidence="5">The sequence shown here is derived from an EMBL/GenBank/DDBJ whole genome shotgun (WGS) entry which is preliminary data.</text>
</comment>
<dbReference type="SUPFAM" id="SSF63446">
    <property type="entry name" value="Type I dockerin domain"/>
    <property type="match status" value="1"/>
</dbReference>
<organism evidence="5 6">
    <name type="scientific">Rubripirellula tenax</name>
    <dbReference type="NCBI Taxonomy" id="2528015"/>
    <lineage>
        <taxon>Bacteria</taxon>
        <taxon>Pseudomonadati</taxon>
        <taxon>Planctomycetota</taxon>
        <taxon>Planctomycetia</taxon>
        <taxon>Pirellulales</taxon>
        <taxon>Pirellulaceae</taxon>
        <taxon>Rubripirellula</taxon>
    </lineage>
</organism>
<keyword evidence="6" id="KW-1185">Reference proteome</keyword>
<dbReference type="InterPro" id="IPR031161">
    <property type="entry name" value="Peptidase_M60_dom"/>
</dbReference>
<evidence type="ECO:0000259" key="4">
    <source>
        <dbReference type="PROSITE" id="PS51723"/>
    </source>
</evidence>
<evidence type="ECO:0000313" key="5">
    <source>
        <dbReference type="EMBL" id="TWU57095.1"/>
    </source>
</evidence>
<protein>
    <submittedName>
        <fullName evidence="5">Dockerin type I repeat protein</fullName>
    </submittedName>
</protein>
<dbReference type="EMBL" id="SJPW01000003">
    <property type="protein sequence ID" value="TWU57095.1"/>
    <property type="molecule type" value="Genomic_DNA"/>
</dbReference>
<dbReference type="SUPFAM" id="SSF49695">
    <property type="entry name" value="gamma-Crystallin-like"/>
    <property type="match status" value="1"/>
</dbReference>
<dbReference type="InterPro" id="IPR001064">
    <property type="entry name" value="Beta/gamma_crystallin"/>
</dbReference>
<dbReference type="Pfam" id="PF17291">
    <property type="entry name" value="M60-like_N"/>
    <property type="match status" value="1"/>
</dbReference>
<dbReference type="PROSITE" id="PS51723">
    <property type="entry name" value="PEPTIDASE_M60"/>
    <property type="match status" value="1"/>
</dbReference>
<evidence type="ECO:0000313" key="6">
    <source>
        <dbReference type="Proteomes" id="UP000318288"/>
    </source>
</evidence>
<dbReference type="GO" id="GO:0004553">
    <property type="term" value="F:hydrolase activity, hydrolyzing O-glycosyl compounds"/>
    <property type="evidence" value="ECO:0007669"/>
    <property type="project" value="InterPro"/>
</dbReference>
<feature type="domain" description="Beta/gamma crystallin 'Greek key'" evidence="3">
    <location>
        <begin position="958"/>
        <end position="1002"/>
    </location>
</feature>
<evidence type="ECO:0000256" key="2">
    <source>
        <dbReference type="ARBA" id="ARBA00022737"/>
    </source>
</evidence>
<dbReference type="InterPro" id="IPR035423">
    <property type="entry name" value="M60-like_N"/>
</dbReference>
<dbReference type="Gene3D" id="2.60.20.10">
    <property type="entry name" value="Crystallins"/>
    <property type="match status" value="1"/>
</dbReference>
<dbReference type="Pfam" id="PF13402">
    <property type="entry name" value="Peptidase_M60"/>
    <property type="match status" value="1"/>
</dbReference>
<dbReference type="Pfam" id="PF00404">
    <property type="entry name" value="Dockerin_1"/>
    <property type="match status" value="1"/>
</dbReference>
<proteinExistence type="inferred from homology"/>
<gene>
    <name evidence="5" type="ORF">Poly51_30160</name>
</gene>
<dbReference type="InterPro" id="IPR051244">
    <property type="entry name" value="TCAF"/>
</dbReference>
<feature type="domain" description="Peptidase M60" evidence="4">
    <location>
        <begin position="470"/>
        <end position="766"/>
    </location>
</feature>
<dbReference type="SMART" id="SM01276">
    <property type="entry name" value="M60-like"/>
    <property type="match status" value="1"/>
</dbReference>
<dbReference type="InterPro" id="IPR036439">
    <property type="entry name" value="Dockerin_dom_sf"/>
</dbReference>
<dbReference type="InterPro" id="IPR002105">
    <property type="entry name" value="Dockerin_1_rpt"/>
</dbReference>
<comment type="similarity">
    <text evidence="1">Belongs to the beta/gamma-crystallin family.</text>
</comment>
<dbReference type="PANTHER" id="PTHR15730:SF5">
    <property type="entry name" value="SI:CH211-210B2.2-RELATED"/>
    <property type="match status" value="1"/>
</dbReference>
<dbReference type="InterPro" id="IPR011024">
    <property type="entry name" value="G_crystallin-like"/>
</dbReference>
<dbReference type="Gene3D" id="1.10.1330.10">
    <property type="entry name" value="Dockerin domain"/>
    <property type="match status" value="1"/>
</dbReference>
<keyword evidence="2" id="KW-0677">Repeat</keyword>
<evidence type="ECO:0000256" key="1">
    <source>
        <dbReference type="ARBA" id="ARBA00009646"/>
    </source>
</evidence>
<dbReference type="RefSeq" id="WP_186775555.1">
    <property type="nucleotide sequence ID" value="NZ_SJPW01000003.1"/>
</dbReference>